<dbReference type="CDD" id="cd21304">
    <property type="entry name" value="CH_PARVA_B_rpt1"/>
    <property type="match status" value="1"/>
</dbReference>
<dbReference type="Pfam" id="PF00307">
    <property type="entry name" value="CH"/>
    <property type="match status" value="2"/>
</dbReference>
<keyword evidence="8" id="KW-0206">Cytoskeleton</keyword>
<dbReference type="SUPFAM" id="SSF47576">
    <property type="entry name" value="Calponin-homology domain, CH-domain"/>
    <property type="match status" value="1"/>
</dbReference>
<gene>
    <name evidence="10" type="ORF">BpHYR1_040550</name>
</gene>
<evidence type="ECO:0000256" key="1">
    <source>
        <dbReference type="ARBA" id="ARBA00004204"/>
    </source>
</evidence>
<proteinExistence type="inferred from homology"/>
<name>A0A3M7QIN4_BRAPC</name>
<reference evidence="10 11" key="1">
    <citation type="journal article" date="2018" name="Sci. Rep.">
        <title>Genomic signatures of local adaptation to the degree of environmental predictability in rotifers.</title>
        <authorList>
            <person name="Franch-Gras L."/>
            <person name="Hahn C."/>
            <person name="Garcia-Roger E.M."/>
            <person name="Carmona M.J."/>
            <person name="Serra M."/>
            <person name="Gomez A."/>
        </authorList>
    </citation>
    <scope>NUCLEOTIDE SEQUENCE [LARGE SCALE GENOMIC DNA]</scope>
    <source>
        <strain evidence="10">HYR1</strain>
    </source>
</reference>
<keyword evidence="4" id="KW-0963">Cytoplasm</keyword>
<keyword evidence="5" id="KW-0677">Repeat</keyword>
<dbReference type="InterPro" id="IPR001715">
    <property type="entry name" value="CH_dom"/>
</dbReference>
<dbReference type="GO" id="GO:0034446">
    <property type="term" value="P:substrate adhesion-dependent cell spreading"/>
    <property type="evidence" value="ECO:0007669"/>
    <property type="project" value="TreeGrafter"/>
</dbReference>
<evidence type="ECO:0000256" key="8">
    <source>
        <dbReference type="ARBA" id="ARBA00023212"/>
    </source>
</evidence>
<sequence>MSKKSSSVFDKFIPLGTIQRRNLQKKQIKELTVEGINAIQAIQSLKPDPEAYELKENDKRTALEINEKKKLEPLIEILIEWINYELSDKRVIVKDLEQDLYDGQILQMLIEKLSGLKLTGDSRLNLGELSQKQNLKQILNFINQTMEINPIMSKWKVEDIYDKDLIAILHLLVAIVKFFDVKISLPENITVKVIIIQKKKTLEKVTVIEKITGINASKDIKKDRDAFDTLFEHAPDKLELVKNSLLTFMRKHLGKLRIEIESLENLDDGVLLILLMGLLEDFYIPDFAYVSKPSNYDEKLTNCKFLFDLIDEVCRQEKNCHPEDIANGDLKSILRILYLLFSNYKDRD</sequence>
<dbReference type="Gene3D" id="1.10.418.10">
    <property type="entry name" value="Calponin-like domain"/>
    <property type="match status" value="2"/>
</dbReference>
<dbReference type="PROSITE" id="PS50021">
    <property type="entry name" value="CH"/>
    <property type="match status" value="2"/>
</dbReference>
<feature type="domain" description="Calponin-homology (CH)" evidence="9">
    <location>
        <begin position="72"/>
        <end position="180"/>
    </location>
</feature>
<dbReference type="GO" id="GO:0005925">
    <property type="term" value="C:focal adhesion"/>
    <property type="evidence" value="ECO:0007669"/>
    <property type="project" value="TreeGrafter"/>
</dbReference>
<keyword evidence="7" id="KW-0009">Actin-binding</keyword>
<dbReference type="AlphaFoldDB" id="A0A3M7QIN4"/>
<dbReference type="FunFam" id="1.10.418.10:FF:000011">
    <property type="entry name" value="Parvin, beta"/>
    <property type="match status" value="1"/>
</dbReference>
<dbReference type="GO" id="GO:0003779">
    <property type="term" value="F:actin binding"/>
    <property type="evidence" value="ECO:0007669"/>
    <property type="project" value="UniProtKB-KW"/>
</dbReference>
<evidence type="ECO:0000259" key="9">
    <source>
        <dbReference type="PROSITE" id="PS50021"/>
    </source>
</evidence>
<evidence type="ECO:0000256" key="2">
    <source>
        <dbReference type="ARBA" id="ARBA00004245"/>
    </source>
</evidence>
<dbReference type="GO" id="GO:0030031">
    <property type="term" value="P:cell projection assembly"/>
    <property type="evidence" value="ECO:0007669"/>
    <property type="project" value="TreeGrafter"/>
</dbReference>
<dbReference type="PIRSF" id="PIRSF039131">
    <property type="entry name" value="Parvin"/>
    <property type="match status" value="1"/>
</dbReference>
<dbReference type="InterPro" id="IPR036872">
    <property type="entry name" value="CH_dom_sf"/>
</dbReference>
<accession>A0A3M7QIN4</accession>
<evidence type="ECO:0000256" key="3">
    <source>
        <dbReference type="ARBA" id="ARBA00005666"/>
    </source>
</evidence>
<dbReference type="GO" id="GO:0030017">
    <property type="term" value="C:sarcomere"/>
    <property type="evidence" value="ECO:0007669"/>
    <property type="project" value="UniProtKB-SubCell"/>
</dbReference>
<evidence type="ECO:0000256" key="5">
    <source>
        <dbReference type="ARBA" id="ARBA00022737"/>
    </source>
</evidence>
<evidence type="ECO:0000256" key="7">
    <source>
        <dbReference type="ARBA" id="ARBA00023203"/>
    </source>
</evidence>
<comment type="subcellular location">
    <subcellularLocation>
        <location evidence="2">Cytoplasm</location>
        <location evidence="2">Cytoskeleton</location>
    </subcellularLocation>
    <subcellularLocation>
        <location evidence="1">Cytoplasm</location>
        <location evidence="1">Myofibril</location>
        <location evidence="1">Sarcomere</location>
    </subcellularLocation>
</comment>
<dbReference type="PANTHER" id="PTHR12114">
    <property type="entry name" value="PARVIN"/>
    <property type="match status" value="1"/>
</dbReference>
<evidence type="ECO:0000256" key="4">
    <source>
        <dbReference type="ARBA" id="ARBA00022490"/>
    </source>
</evidence>
<dbReference type="Proteomes" id="UP000276133">
    <property type="component" value="Unassembled WGS sequence"/>
</dbReference>
<dbReference type="PANTHER" id="PTHR12114:SF4">
    <property type="entry name" value="GH23568P"/>
    <property type="match status" value="1"/>
</dbReference>
<comment type="caution">
    <text evidence="10">The sequence shown here is derived from an EMBL/GenBank/DDBJ whole genome shotgun (WGS) entry which is preliminary data.</text>
</comment>
<dbReference type="GO" id="GO:0030036">
    <property type="term" value="P:actin cytoskeleton organization"/>
    <property type="evidence" value="ECO:0007669"/>
    <property type="project" value="InterPro"/>
</dbReference>
<comment type="similarity">
    <text evidence="3">Belongs to the parvin family.</text>
</comment>
<dbReference type="OrthoDB" id="2099265at2759"/>
<dbReference type="InterPro" id="IPR028433">
    <property type="entry name" value="Parvin"/>
</dbReference>
<keyword evidence="6" id="KW-0130">Cell adhesion</keyword>
<dbReference type="EMBL" id="REGN01006041">
    <property type="protein sequence ID" value="RNA11113.1"/>
    <property type="molecule type" value="Genomic_DNA"/>
</dbReference>
<dbReference type="GO" id="GO:0015629">
    <property type="term" value="C:actin cytoskeleton"/>
    <property type="evidence" value="ECO:0007669"/>
    <property type="project" value="TreeGrafter"/>
</dbReference>
<feature type="domain" description="Calponin-homology (CH)" evidence="9">
    <location>
        <begin position="239"/>
        <end position="345"/>
    </location>
</feature>
<evidence type="ECO:0000256" key="6">
    <source>
        <dbReference type="ARBA" id="ARBA00022889"/>
    </source>
</evidence>
<dbReference type="FunFam" id="1.10.418.10:FF:000015">
    <property type="entry name" value="Parvin beta"/>
    <property type="match status" value="1"/>
</dbReference>
<dbReference type="GO" id="GO:0071963">
    <property type="term" value="P:establishment or maintenance of cell polarity regulating cell shape"/>
    <property type="evidence" value="ECO:0007669"/>
    <property type="project" value="TreeGrafter"/>
</dbReference>
<organism evidence="10 11">
    <name type="scientific">Brachionus plicatilis</name>
    <name type="common">Marine rotifer</name>
    <name type="synonym">Brachionus muelleri</name>
    <dbReference type="NCBI Taxonomy" id="10195"/>
    <lineage>
        <taxon>Eukaryota</taxon>
        <taxon>Metazoa</taxon>
        <taxon>Spiralia</taxon>
        <taxon>Gnathifera</taxon>
        <taxon>Rotifera</taxon>
        <taxon>Eurotatoria</taxon>
        <taxon>Monogononta</taxon>
        <taxon>Pseudotrocha</taxon>
        <taxon>Ploima</taxon>
        <taxon>Brachionidae</taxon>
        <taxon>Brachionus</taxon>
    </lineage>
</organism>
<dbReference type="STRING" id="10195.A0A3M7QIN4"/>
<keyword evidence="11" id="KW-1185">Reference proteome</keyword>
<evidence type="ECO:0000313" key="10">
    <source>
        <dbReference type="EMBL" id="RNA11113.1"/>
    </source>
</evidence>
<protein>
    <submittedName>
        <fullName evidence="10">Alpha-parvin</fullName>
    </submittedName>
</protein>
<evidence type="ECO:0000313" key="11">
    <source>
        <dbReference type="Proteomes" id="UP000276133"/>
    </source>
</evidence>